<dbReference type="PANTHER" id="PTHR11461">
    <property type="entry name" value="SERINE PROTEASE INHIBITOR, SERPIN"/>
    <property type="match status" value="1"/>
</dbReference>
<dbReference type="Pfam" id="PF00079">
    <property type="entry name" value="Serpin"/>
    <property type="match status" value="1"/>
</dbReference>
<proteinExistence type="inferred from homology"/>
<evidence type="ECO:0000256" key="5">
    <source>
        <dbReference type="RuleBase" id="RU000411"/>
    </source>
</evidence>
<feature type="signal peptide" evidence="6">
    <location>
        <begin position="1"/>
        <end position="22"/>
    </location>
</feature>
<dbReference type="PANTHER" id="PTHR11461:SF211">
    <property type="entry name" value="GH10112P-RELATED"/>
    <property type="match status" value="1"/>
</dbReference>
<evidence type="ECO:0000256" key="6">
    <source>
        <dbReference type="SAM" id="SignalP"/>
    </source>
</evidence>
<evidence type="ECO:0000259" key="7">
    <source>
        <dbReference type="SMART" id="SM00093"/>
    </source>
</evidence>
<protein>
    <submittedName>
        <fullName evidence="8">Antithrombin-III</fullName>
    </submittedName>
</protein>
<dbReference type="Gene3D" id="3.30.497.10">
    <property type="entry name" value="Antithrombin, subunit I, domain 2"/>
    <property type="match status" value="2"/>
</dbReference>
<dbReference type="InterPro" id="IPR023795">
    <property type="entry name" value="Serpin_CS"/>
</dbReference>
<accession>A0A834VBX9</accession>
<feature type="domain" description="Serpin" evidence="7">
    <location>
        <begin position="41"/>
        <end position="395"/>
    </location>
</feature>
<evidence type="ECO:0000313" key="9">
    <source>
        <dbReference type="EnsemblMetazoa" id="KAF7489960.1"/>
    </source>
</evidence>
<keyword evidence="2" id="KW-0646">Protease inhibitor</keyword>
<dbReference type="InterPro" id="IPR023796">
    <property type="entry name" value="Serpin_dom"/>
</dbReference>
<dbReference type="Gene3D" id="2.30.39.10">
    <property type="entry name" value="Alpha-1-antitrypsin, domain 1"/>
    <property type="match status" value="2"/>
</dbReference>
<evidence type="ECO:0000256" key="1">
    <source>
        <dbReference type="ARBA" id="ARBA00009500"/>
    </source>
</evidence>
<dbReference type="EMBL" id="WVUK01000063">
    <property type="protein sequence ID" value="KAF7489960.1"/>
    <property type="molecule type" value="Genomic_DNA"/>
</dbReference>
<comment type="similarity">
    <text evidence="1 5">Belongs to the serpin family.</text>
</comment>
<dbReference type="EnsemblMetazoa" id="SSS_7917s_mrna">
    <property type="protein sequence ID" value="KAF7489960.1"/>
    <property type="gene ID" value="SSS_7917"/>
</dbReference>
<dbReference type="InterPro" id="IPR042185">
    <property type="entry name" value="Serpin_sf_2"/>
</dbReference>
<dbReference type="SUPFAM" id="SSF56574">
    <property type="entry name" value="Serpins"/>
    <property type="match status" value="1"/>
</dbReference>
<keyword evidence="4" id="KW-0325">Glycoprotein</keyword>
<reference evidence="10" key="1">
    <citation type="journal article" date="2020" name="PLoS Negl. Trop. Dis.">
        <title>High-quality nuclear genome for Sarcoptes scabiei-A critical resource for a neglected parasite.</title>
        <authorList>
            <person name="Korhonen P.K."/>
            <person name="Gasser R.B."/>
            <person name="Ma G."/>
            <person name="Wang T."/>
            <person name="Stroehlein A.J."/>
            <person name="Young N.D."/>
            <person name="Ang C.S."/>
            <person name="Fernando D.D."/>
            <person name="Lu H.C."/>
            <person name="Taylor S."/>
            <person name="Reynolds S.L."/>
            <person name="Mofiz E."/>
            <person name="Najaraj S.H."/>
            <person name="Gowda H."/>
            <person name="Madugundu A."/>
            <person name="Renuse S."/>
            <person name="Holt D."/>
            <person name="Pandey A."/>
            <person name="Papenfuss A.T."/>
            <person name="Fischer K."/>
        </authorList>
    </citation>
    <scope>NUCLEOTIDE SEQUENCE [LARGE SCALE GENOMIC DNA]</scope>
</reference>
<dbReference type="InterPro" id="IPR036186">
    <property type="entry name" value="Serpin_sf"/>
</dbReference>
<dbReference type="Proteomes" id="UP000070412">
    <property type="component" value="Unassembled WGS sequence"/>
</dbReference>
<name>A0A834VBX9_SARSC</name>
<dbReference type="PROSITE" id="PS00284">
    <property type="entry name" value="SERPIN"/>
    <property type="match status" value="1"/>
</dbReference>
<keyword evidence="10" id="KW-1185">Reference proteome</keyword>
<feature type="chain" id="PRO_5038259500" evidence="6">
    <location>
        <begin position="23"/>
        <end position="395"/>
    </location>
</feature>
<evidence type="ECO:0000313" key="8">
    <source>
        <dbReference type="EMBL" id="KAF7489960.1"/>
    </source>
</evidence>
<evidence type="ECO:0000256" key="3">
    <source>
        <dbReference type="ARBA" id="ARBA00022900"/>
    </source>
</evidence>
<evidence type="ECO:0000256" key="2">
    <source>
        <dbReference type="ARBA" id="ARBA00022690"/>
    </source>
</evidence>
<sequence length="395" mass="44929">MYTKILFHSITILSILISSIRTWPEPLVLKEYVLASNYFGFNLLGKKCQENERSSLSKAKENVFLSPFSIATVMAMIQQGAMSDTFNQLNFVLGFQLARIDSDKHLLAKQIRTSLNQINSIDLNESNSLKIANALVVGKNFPIKQEFNETIRKNFDSELLEVDFVGENDLAMAIINQWCSDKTMGKINQFLQNPPSPATQLIAINAIYFKGVWKNRFASNQTEIGKFYGCNNQIFENVSFMRRQGRIVYAYLAELQSDLVELPYEGDEVSWFGILPRDRSEIDLNLIRKALNPWYIEAAISRLNEENESTIILPRLKSDLSGINDQEQVIVDDIRHAAIMDINEEGTEAAASTYVGFVKMSLQPSTVFNFNRPFILFIRHNPTGLILFLGEINKP</sequence>
<dbReference type="GO" id="GO:0004867">
    <property type="term" value="F:serine-type endopeptidase inhibitor activity"/>
    <property type="evidence" value="ECO:0007669"/>
    <property type="project" value="UniProtKB-KW"/>
</dbReference>
<keyword evidence="3" id="KW-0722">Serine protease inhibitor</keyword>
<evidence type="ECO:0000256" key="4">
    <source>
        <dbReference type="ARBA" id="ARBA00023180"/>
    </source>
</evidence>
<reference evidence="8" key="2">
    <citation type="submission" date="2020-01" db="EMBL/GenBank/DDBJ databases">
        <authorList>
            <person name="Korhonen P.K.K."/>
            <person name="Guangxu M.G."/>
            <person name="Wang T.W."/>
            <person name="Stroehlein A.J.S."/>
            <person name="Young N.D."/>
            <person name="Ang C.-S.A."/>
            <person name="Fernando D.W.F."/>
            <person name="Lu H.L."/>
            <person name="Taylor S.T."/>
            <person name="Ehtesham M.E.M."/>
            <person name="Najaraj S.H.N."/>
            <person name="Harsha G.H.G."/>
            <person name="Madugundu A.M."/>
            <person name="Renuse S.R."/>
            <person name="Holt D.H."/>
            <person name="Pandey A.P."/>
            <person name="Papenfuss A.P."/>
            <person name="Gasser R.B.G."/>
            <person name="Fischer K.F."/>
        </authorList>
    </citation>
    <scope>NUCLEOTIDE SEQUENCE</scope>
    <source>
        <strain evidence="8">SSS_KF_BRIS2020</strain>
    </source>
</reference>
<dbReference type="InterPro" id="IPR042178">
    <property type="entry name" value="Serpin_sf_1"/>
</dbReference>
<reference evidence="9" key="3">
    <citation type="submission" date="2022-06" db="UniProtKB">
        <authorList>
            <consortium name="EnsemblMetazoa"/>
        </authorList>
    </citation>
    <scope>IDENTIFICATION</scope>
</reference>
<dbReference type="InterPro" id="IPR000215">
    <property type="entry name" value="Serpin_fam"/>
</dbReference>
<dbReference type="AlphaFoldDB" id="A0A834VBX9"/>
<dbReference type="OrthoDB" id="47207at2759"/>
<gene>
    <name evidence="8" type="ORF">SSS_7917</name>
</gene>
<organism evidence="8">
    <name type="scientific">Sarcoptes scabiei</name>
    <name type="common">Itch mite</name>
    <name type="synonym">Acarus scabiei</name>
    <dbReference type="NCBI Taxonomy" id="52283"/>
    <lineage>
        <taxon>Eukaryota</taxon>
        <taxon>Metazoa</taxon>
        <taxon>Ecdysozoa</taxon>
        <taxon>Arthropoda</taxon>
        <taxon>Chelicerata</taxon>
        <taxon>Arachnida</taxon>
        <taxon>Acari</taxon>
        <taxon>Acariformes</taxon>
        <taxon>Sarcoptiformes</taxon>
        <taxon>Astigmata</taxon>
        <taxon>Psoroptidia</taxon>
        <taxon>Sarcoptoidea</taxon>
        <taxon>Sarcoptidae</taxon>
        <taxon>Sarcoptinae</taxon>
        <taxon>Sarcoptes</taxon>
    </lineage>
</organism>
<dbReference type="GO" id="GO:0005615">
    <property type="term" value="C:extracellular space"/>
    <property type="evidence" value="ECO:0007669"/>
    <property type="project" value="InterPro"/>
</dbReference>
<evidence type="ECO:0000313" key="10">
    <source>
        <dbReference type="Proteomes" id="UP000070412"/>
    </source>
</evidence>
<keyword evidence="6" id="KW-0732">Signal</keyword>
<dbReference type="SMART" id="SM00093">
    <property type="entry name" value="SERPIN"/>
    <property type="match status" value="1"/>
</dbReference>